<dbReference type="KEGG" id="rpc:RPC_1562"/>
<name>Q218R2_RHOPB</name>
<evidence type="ECO:0000256" key="1">
    <source>
        <dbReference type="SAM" id="MobiDB-lite"/>
    </source>
</evidence>
<dbReference type="STRING" id="316056.RPC_1562"/>
<dbReference type="HOGENOM" id="CLU_1843573_0_0_5"/>
<gene>
    <name evidence="2" type="ordered locus">RPC_1562</name>
</gene>
<protein>
    <submittedName>
        <fullName evidence="2">Uncharacterized protein</fullName>
    </submittedName>
</protein>
<reference evidence="2" key="1">
    <citation type="submission" date="2006-03" db="EMBL/GenBank/DDBJ databases">
        <title>Complete sequence of Rhodopseudomonas palustris BisB18.</title>
        <authorList>
            <consortium name="US DOE Joint Genome Institute"/>
            <person name="Copeland A."/>
            <person name="Lucas S."/>
            <person name="Lapidus A."/>
            <person name="Barry K."/>
            <person name="Detter J.C."/>
            <person name="Glavina del Rio T."/>
            <person name="Hammon N."/>
            <person name="Israni S."/>
            <person name="Dalin E."/>
            <person name="Tice H."/>
            <person name="Pitluck S."/>
            <person name="Chain P."/>
            <person name="Malfatti S."/>
            <person name="Shin M."/>
            <person name="Vergez L."/>
            <person name="Schmutz J."/>
            <person name="Larimer F."/>
            <person name="Land M."/>
            <person name="Hauser L."/>
            <person name="Pelletier D.A."/>
            <person name="Kyrpides N."/>
            <person name="Anderson I."/>
            <person name="Oda Y."/>
            <person name="Harwood C.S."/>
            <person name="Richardson P."/>
        </authorList>
    </citation>
    <scope>NUCLEOTIDE SEQUENCE [LARGE SCALE GENOMIC DNA]</scope>
    <source>
        <strain evidence="2">BisB18</strain>
    </source>
</reference>
<proteinExistence type="predicted"/>
<accession>Q218R2</accession>
<dbReference type="AlphaFoldDB" id="Q218R2"/>
<evidence type="ECO:0000313" key="2">
    <source>
        <dbReference type="EMBL" id="ABD87124.1"/>
    </source>
</evidence>
<feature type="region of interest" description="Disordered" evidence="1">
    <location>
        <begin position="1"/>
        <end position="22"/>
    </location>
</feature>
<sequence>MSAAGQMHSLDNEQPSASPEDEELITDSRAHMDIDLYGNRLRVLSWMMRCVAQDPTFPPPDGIDVLDAIDVTLAAIDTRADELDELAVRLRRHMHRIDPPLVPPEAYVRREDREEAKRLRRQKGEMLMKKAEELLATSR</sequence>
<dbReference type="EMBL" id="CP000301">
    <property type="protein sequence ID" value="ABD87124.1"/>
    <property type="molecule type" value="Genomic_DNA"/>
</dbReference>
<organism evidence="2">
    <name type="scientific">Rhodopseudomonas palustris (strain BisB18)</name>
    <dbReference type="NCBI Taxonomy" id="316056"/>
    <lineage>
        <taxon>Bacteria</taxon>
        <taxon>Pseudomonadati</taxon>
        <taxon>Pseudomonadota</taxon>
        <taxon>Alphaproteobacteria</taxon>
        <taxon>Hyphomicrobiales</taxon>
        <taxon>Nitrobacteraceae</taxon>
        <taxon>Rhodopseudomonas</taxon>
    </lineage>
</organism>